<evidence type="ECO:0000256" key="6">
    <source>
        <dbReference type="SAM" id="Phobius"/>
    </source>
</evidence>
<dbReference type="GeneID" id="70189665"/>
<feature type="transmembrane region" description="Helical" evidence="6">
    <location>
        <begin position="370"/>
        <end position="388"/>
    </location>
</feature>
<dbReference type="PANTHER" id="PTHR30618:SF0">
    <property type="entry name" value="PURINE-URACIL PERMEASE NCS1"/>
    <property type="match status" value="1"/>
</dbReference>
<dbReference type="Gene3D" id="1.10.4160.10">
    <property type="entry name" value="Hydantoin permease"/>
    <property type="match status" value="1"/>
</dbReference>
<dbReference type="EMBL" id="JAGTJQ010000002">
    <property type="protein sequence ID" value="KAH7038378.1"/>
    <property type="molecule type" value="Genomic_DNA"/>
</dbReference>
<evidence type="ECO:0000313" key="8">
    <source>
        <dbReference type="Proteomes" id="UP000756346"/>
    </source>
</evidence>
<dbReference type="Proteomes" id="UP000756346">
    <property type="component" value="Unassembled WGS sequence"/>
</dbReference>
<evidence type="ECO:0000256" key="5">
    <source>
        <dbReference type="ARBA" id="ARBA00023136"/>
    </source>
</evidence>
<evidence type="ECO:0000256" key="4">
    <source>
        <dbReference type="ARBA" id="ARBA00022989"/>
    </source>
</evidence>
<feature type="transmembrane region" description="Helical" evidence="6">
    <location>
        <begin position="488"/>
        <end position="509"/>
    </location>
</feature>
<dbReference type="Pfam" id="PF02133">
    <property type="entry name" value="Transp_cyt_pur"/>
    <property type="match status" value="1"/>
</dbReference>
<evidence type="ECO:0000256" key="1">
    <source>
        <dbReference type="ARBA" id="ARBA00004141"/>
    </source>
</evidence>
<feature type="transmembrane region" description="Helical" evidence="6">
    <location>
        <begin position="100"/>
        <end position="124"/>
    </location>
</feature>
<feature type="transmembrane region" description="Helical" evidence="6">
    <location>
        <begin position="452"/>
        <end position="476"/>
    </location>
</feature>
<protein>
    <submittedName>
        <fullName evidence="7">Permease for cytosine/purines, uracil, thiamine, allantoin-domain-containing protein</fullName>
    </submittedName>
</protein>
<evidence type="ECO:0000256" key="2">
    <source>
        <dbReference type="ARBA" id="ARBA00008974"/>
    </source>
</evidence>
<feature type="transmembrane region" description="Helical" evidence="6">
    <location>
        <begin position="200"/>
        <end position="220"/>
    </location>
</feature>
<comment type="similarity">
    <text evidence="2">Belongs to the purine-cytosine permease (2.A.39) family.</text>
</comment>
<name>A0A9P8YI49_9PEZI</name>
<dbReference type="RefSeq" id="XP_046017499.1">
    <property type="nucleotide sequence ID" value="XM_046160119.1"/>
</dbReference>
<sequence length="536" mass="59182">MGLRARYIDSFKMDKDAIEANPRGPAITNWDLEPVDEERSNWNWKTFAAYWLAESWGVSVFSIGSQLVVSGLLWWHALIACAIAHMIGGAFAVFNCRSGAAYHIPFPIVIRASFGIYGSLWPIFSRSILDLVWYGIQSAFGGTFIDVAFIAIFGDAWKNIPNHLPASASITTRGMTAFFLNWLLQFWTSFYRPNELKWMYYVKAVTMPMNLFGIFIWAMYRSGGPGEFQLTELAASNTALAWAILAAINAALNGNFGPLVASGQDVTRFATSRRDATIGQSISAPWSATIVVCLGLLTAACSREIYGEAYWSPALLLQAIMAENFSSSTRFACLVSAVTFIFANTCTNYVCNILPFGSDATALWPRRINYIRASIICSLLGGWLMVPWKVSVDGATFLNAVIGMGIFIATLIGVMLSDYYVVRNGNYFIDDLYSADPSSRYYYTKGFHWRAYVAYIIGVALQFPGFLGSLGVTSLAAPLQPAMQIFTLGYILAFATAFVVYTALCLLFPDAAMKEAKAMRFEELLSAQDQLTAMSI</sequence>
<feature type="transmembrane region" description="Helical" evidence="6">
    <location>
        <begin position="329"/>
        <end position="350"/>
    </location>
</feature>
<dbReference type="PANTHER" id="PTHR30618">
    <property type="entry name" value="NCS1 FAMILY PURINE/PYRIMIDINE TRANSPORTER"/>
    <property type="match status" value="1"/>
</dbReference>
<feature type="transmembrane region" description="Helical" evidence="6">
    <location>
        <begin position="72"/>
        <end position="94"/>
    </location>
</feature>
<dbReference type="OrthoDB" id="2018619at2759"/>
<feature type="transmembrane region" description="Helical" evidence="6">
    <location>
        <begin position="400"/>
        <end position="422"/>
    </location>
</feature>
<dbReference type="GO" id="GO:0005886">
    <property type="term" value="C:plasma membrane"/>
    <property type="evidence" value="ECO:0007669"/>
    <property type="project" value="TreeGrafter"/>
</dbReference>
<feature type="transmembrane region" description="Helical" evidence="6">
    <location>
        <begin position="131"/>
        <end position="154"/>
    </location>
</feature>
<keyword evidence="5 6" id="KW-0472">Membrane</keyword>
<keyword evidence="4 6" id="KW-1133">Transmembrane helix</keyword>
<feature type="transmembrane region" description="Helical" evidence="6">
    <location>
        <begin position="240"/>
        <end position="261"/>
    </location>
</feature>
<evidence type="ECO:0000313" key="7">
    <source>
        <dbReference type="EMBL" id="KAH7038378.1"/>
    </source>
</evidence>
<proteinExistence type="inferred from homology"/>
<reference evidence="7" key="1">
    <citation type="journal article" date="2021" name="Nat. Commun.">
        <title>Genetic determinants of endophytism in the Arabidopsis root mycobiome.</title>
        <authorList>
            <person name="Mesny F."/>
            <person name="Miyauchi S."/>
            <person name="Thiergart T."/>
            <person name="Pickel B."/>
            <person name="Atanasova L."/>
            <person name="Karlsson M."/>
            <person name="Huettel B."/>
            <person name="Barry K.W."/>
            <person name="Haridas S."/>
            <person name="Chen C."/>
            <person name="Bauer D."/>
            <person name="Andreopoulos W."/>
            <person name="Pangilinan J."/>
            <person name="LaButti K."/>
            <person name="Riley R."/>
            <person name="Lipzen A."/>
            <person name="Clum A."/>
            <person name="Drula E."/>
            <person name="Henrissat B."/>
            <person name="Kohler A."/>
            <person name="Grigoriev I.V."/>
            <person name="Martin F.M."/>
            <person name="Hacquard S."/>
        </authorList>
    </citation>
    <scope>NUCLEOTIDE SEQUENCE</scope>
    <source>
        <strain evidence="7">MPI-CAGE-CH-0230</strain>
    </source>
</reference>
<comment type="caution">
    <text evidence="7">The sequence shown here is derived from an EMBL/GenBank/DDBJ whole genome shotgun (WGS) entry which is preliminary data.</text>
</comment>
<comment type="subcellular location">
    <subcellularLocation>
        <location evidence="1">Membrane</location>
        <topology evidence="1">Multi-pass membrane protein</topology>
    </subcellularLocation>
</comment>
<feature type="transmembrane region" description="Helical" evidence="6">
    <location>
        <begin position="166"/>
        <end position="188"/>
    </location>
</feature>
<organism evidence="7 8">
    <name type="scientific">Microdochium trichocladiopsis</name>
    <dbReference type="NCBI Taxonomy" id="1682393"/>
    <lineage>
        <taxon>Eukaryota</taxon>
        <taxon>Fungi</taxon>
        <taxon>Dikarya</taxon>
        <taxon>Ascomycota</taxon>
        <taxon>Pezizomycotina</taxon>
        <taxon>Sordariomycetes</taxon>
        <taxon>Xylariomycetidae</taxon>
        <taxon>Xylariales</taxon>
        <taxon>Microdochiaceae</taxon>
        <taxon>Microdochium</taxon>
    </lineage>
</organism>
<accession>A0A9P8YI49</accession>
<evidence type="ECO:0000256" key="3">
    <source>
        <dbReference type="ARBA" id="ARBA00022692"/>
    </source>
</evidence>
<keyword evidence="8" id="KW-1185">Reference proteome</keyword>
<dbReference type="InterPro" id="IPR045225">
    <property type="entry name" value="Uracil/uridine/allantoin_perm"/>
</dbReference>
<dbReference type="GO" id="GO:0015205">
    <property type="term" value="F:nucleobase transmembrane transporter activity"/>
    <property type="evidence" value="ECO:0007669"/>
    <property type="project" value="TreeGrafter"/>
</dbReference>
<keyword evidence="3 6" id="KW-0812">Transmembrane</keyword>
<feature type="transmembrane region" description="Helical" evidence="6">
    <location>
        <begin position="282"/>
        <end position="306"/>
    </location>
</feature>
<dbReference type="InterPro" id="IPR001248">
    <property type="entry name" value="Pur-cyt_permease"/>
</dbReference>
<gene>
    <name evidence="7" type="ORF">B0I36DRAFT_372465</name>
</gene>
<dbReference type="AlphaFoldDB" id="A0A9P8YI49"/>